<comment type="caution">
    <text evidence="1">The sequence shown here is derived from an EMBL/GenBank/DDBJ whole genome shotgun (WGS) entry which is preliminary data.</text>
</comment>
<keyword evidence="1" id="KW-0946">Virion</keyword>
<name>A0ABW2RJL4_9BACL</name>
<protein>
    <submittedName>
        <fullName evidence="1">Spore coat protein</fullName>
    </submittedName>
</protein>
<reference evidence="2" key="1">
    <citation type="journal article" date="2019" name="Int. J. Syst. Evol. Microbiol.">
        <title>The Global Catalogue of Microorganisms (GCM) 10K type strain sequencing project: providing services to taxonomists for standard genome sequencing and annotation.</title>
        <authorList>
            <consortium name="The Broad Institute Genomics Platform"/>
            <consortium name="The Broad Institute Genome Sequencing Center for Infectious Disease"/>
            <person name="Wu L."/>
            <person name="Ma J."/>
        </authorList>
    </citation>
    <scope>NUCLEOTIDE SEQUENCE [LARGE SCALE GENOMIC DNA]</scope>
    <source>
        <strain evidence="2">CGMCC 1.12942</strain>
    </source>
</reference>
<evidence type="ECO:0000313" key="2">
    <source>
        <dbReference type="Proteomes" id="UP001596500"/>
    </source>
</evidence>
<dbReference type="RefSeq" id="WP_379864531.1">
    <property type="nucleotide sequence ID" value="NZ_JBHTBW010000021.1"/>
</dbReference>
<keyword evidence="1" id="KW-0167">Capsid protein</keyword>
<dbReference type="InterPro" id="IPR012851">
    <property type="entry name" value="Spore_coat_CotF-like"/>
</dbReference>
<evidence type="ECO:0000313" key="1">
    <source>
        <dbReference type="EMBL" id="MFC7441237.1"/>
    </source>
</evidence>
<dbReference type="Proteomes" id="UP001596500">
    <property type="component" value="Unassembled WGS sequence"/>
</dbReference>
<organism evidence="1 2">
    <name type="scientific">Laceyella putida</name>
    <dbReference type="NCBI Taxonomy" id="110101"/>
    <lineage>
        <taxon>Bacteria</taxon>
        <taxon>Bacillati</taxon>
        <taxon>Bacillota</taxon>
        <taxon>Bacilli</taxon>
        <taxon>Bacillales</taxon>
        <taxon>Thermoactinomycetaceae</taxon>
        <taxon>Laceyella</taxon>
    </lineage>
</organism>
<dbReference type="Pfam" id="PF07875">
    <property type="entry name" value="Coat_F"/>
    <property type="match status" value="1"/>
</dbReference>
<accession>A0ABW2RJL4</accession>
<proteinExistence type="predicted"/>
<keyword evidence="2" id="KW-1185">Reference proteome</keyword>
<gene>
    <name evidence="1" type="ORF">ACFQNG_08710</name>
</gene>
<dbReference type="EMBL" id="JBHTBW010000021">
    <property type="protein sequence ID" value="MFC7441237.1"/>
    <property type="molecule type" value="Genomic_DNA"/>
</dbReference>
<sequence length="94" mass="11145">MKLLMRDMIQDLLTTERTLSQLYLHAQHTCANEGLRQTVDECLAEVNQVQTRLFNEMEQRGWLKLPMAGRQEIESAIIHWEQQIERHPELAEEE</sequence>